<sequence length="115" mass="13107">MERNLSSGQRLPHSSGWVSSSCIPIPKDYSRLPVLEYSSSSSRSRKTINKWQSVVRRLAGKRTKDVYGTKRLTFHYDADSYARNFDEGVPSNEEHKSSVQNVSLQVDHKSVHEPI</sequence>
<comment type="caution">
    <text evidence="2">The sequence shown here is derived from an EMBL/GenBank/DDBJ whole genome shotgun (WGS) entry which is preliminary data.</text>
</comment>
<evidence type="ECO:0000313" key="3">
    <source>
        <dbReference type="Proteomes" id="UP001141806"/>
    </source>
</evidence>
<evidence type="ECO:0000313" key="2">
    <source>
        <dbReference type="EMBL" id="KAJ4967166.1"/>
    </source>
</evidence>
<feature type="compositionally biased region" description="Basic and acidic residues" evidence="1">
    <location>
        <begin position="87"/>
        <end position="97"/>
    </location>
</feature>
<proteinExistence type="predicted"/>
<gene>
    <name evidence="2" type="ORF">NE237_019015</name>
</gene>
<feature type="region of interest" description="Disordered" evidence="1">
    <location>
        <begin position="87"/>
        <end position="115"/>
    </location>
</feature>
<keyword evidence="3" id="KW-1185">Reference proteome</keyword>
<reference evidence="2" key="1">
    <citation type="journal article" date="2023" name="Plant J.">
        <title>The genome of the king protea, Protea cynaroides.</title>
        <authorList>
            <person name="Chang J."/>
            <person name="Duong T.A."/>
            <person name="Schoeman C."/>
            <person name="Ma X."/>
            <person name="Roodt D."/>
            <person name="Barker N."/>
            <person name="Li Z."/>
            <person name="Van de Peer Y."/>
            <person name="Mizrachi E."/>
        </authorList>
    </citation>
    <scope>NUCLEOTIDE SEQUENCE</scope>
    <source>
        <tissue evidence="2">Young leaves</tissue>
    </source>
</reference>
<dbReference type="EMBL" id="JAMYWD010000007">
    <property type="protein sequence ID" value="KAJ4967166.1"/>
    <property type="molecule type" value="Genomic_DNA"/>
</dbReference>
<dbReference type="AlphaFoldDB" id="A0A9Q0KAZ0"/>
<name>A0A9Q0KAZ0_9MAGN</name>
<evidence type="ECO:0000256" key="1">
    <source>
        <dbReference type="SAM" id="MobiDB-lite"/>
    </source>
</evidence>
<organism evidence="2 3">
    <name type="scientific">Protea cynaroides</name>
    <dbReference type="NCBI Taxonomy" id="273540"/>
    <lineage>
        <taxon>Eukaryota</taxon>
        <taxon>Viridiplantae</taxon>
        <taxon>Streptophyta</taxon>
        <taxon>Embryophyta</taxon>
        <taxon>Tracheophyta</taxon>
        <taxon>Spermatophyta</taxon>
        <taxon>Magnoliopsida</taxon>
        <taxon>Proteales</taxon>
        <taxon>Proteaceae</taxon>
        <taxon>Protea</taxon>
    </lineage>
</organism>
<protein>
    <submittedName>
        <fullName evidence="2">Uncharacterized protein</fullName>
    </submittedName>
</protein>
<dbReference type="Proteomes" id="UP001141806">
    <property type="component" value="Unassembled WGS sequence"/>
</dbReference>
<dbReference type="OrthoDB" id="692779at2759"/>
<dbReference type="PROSITE" id="PS51257">
    <property type="entry name" value="PROKAR_LIPOPROTEIN"/>
    <property type="match status" value="1"/>
</dbReference>
<feature type="compositionally biased region" description="Basic and acidic residues" evidence="1">
    <location>
        <begin position="106"/>
        <end position="115"/>
    </location>
</feature>
<accession>A0A9Q0KAZ0</accession>